<dbReference type="Pfam" id="PF08020">
    <property type="entry name" value="DUF1706"/>
    <property type="match status" value="1"/>
</dbReference>
<dbReference type="PANTHER" id="PTHR40658:SF3">
    <property type="entry name" value="CLBS_DFSB FAMILY FOUR-HELIX BUNDLE PROTEIN"/>
    <property type="match status" value="1"/>
</dbReference>
<dbReference type="EMBL" id="PEIB01000026">
    <property type="protein sequence ID" value="RXJ72129.1"/>
    <property type="molecule type" value="Genomic_DNA"/>
</dbReference>
<dbReference type="InterPro" id="IPR012550">
    <property type="entry name" value="DUF1706"/>
</dbReference>
<sequence>MSSIPDSKQALLHAIEGSVKKLIKDYREIPVCMSKVNAIEGNIKGTKISVCDTVSYLIGWGNLVLKWCDRDKQGLNIDFPETGYKWNELGNLAQHFHQQHQSKSYQTLLNMLENTTSQILTLIESLPEDKLYGENWYKSYTLGRMIQLNTSSPMKNIRTKIRKFKRQYNQADAHSSCGRD</sequence>
<accession>A0A4Q0YSP6</accession>
<organism evidence="1 2">
    <name type="scientific">Veronia nyctiphanis</name>
    <dbReference type="NCBI Taxonomy" id="1278244"/>
    <lineage>
        <taxon>Bacteria</taxon>
        <taxon>Pseudomonadati</taxon>
        <taxon>Pseudomonadota</taxon>
        <taxon>Gammaproteobacteria</taxon>
        <taxon>Vibrionales</taxon>
        <taxon>Vibrionaceae</taxon>
        <taxon>Veronia</taxon>
    </lineage>
</organism>
<evidence type="ECO:0008006" key="3">
    <source>
        <dbReference type="Google" id="ProtNLM"/>
    </source>
</evidence>
<reference evidence="1 2" key="1">
    <citation type="submission" date="2017-10" db="EMBL/GenBank/DDBJ databases">
        <title>Nyctiphanis sp. nov., isolated from the stomach of the euphausiid Nyctiphanes simplex (Hansen, 1911) in the Gulf of California.</title>
        <authorList>
            <person name="Gomez-Gil B."/>
            <person name="Aguilar-Mendez M."/>
            <person name="Lopez-Cortes A."/>
            <person name="Gomez-Gutierrez J."/>
            <person name="Roque A."/>
            <person name="Lang E."/>
            <person name="Gonzalez-Castillo A."/>
        </authorList>
    </citation>
    <scope>NUCLEOTIDE SEQUENCE [LARGE SCALE GENOMIC DNA]</scope>
    <source>
        <strain evidence="1 2">CAIM 600</strain>
    </source>
</reference>
<name>A0A4Q0YSP6_9GAMM</name>
<comment type="caution">
    <text evidence="1">The sequence shown here is derived from an EMBL/GenBank/DDBJ whole genome shotgun (WGS) entry which is preliminary data.</text>
</comment>
<dbReference type="AlphaFoldDB" id="A0A4Q0YSP6"/>
<dbReference type="PANTHER" id="PTHR40658">
    <property type="match status" value="1"/>
</dbReference>
<dbReference type="Proteomes" id="UP000290287">
    <property type="component" value="Unassembled WGS sequence"/>
</dbReference>
<dbReference type="PIRSF" id="PIRSF031551">
    <property type="entry name" value="DUF1706"/>
    <property type="match status" value="1"/>
</dbReference>
<dbReference type="Gene3D" id="1.20.120.450">
    <property type="entry name" value="dinb family like domain"/>
    <property type="match status" value="1"/>
</dbReference>
<keyword evidence="2" id="KW-1185">Reference proteome</keyword>
<evidence type="ECO:0000313" key="2">
    <source>
        <dbReference type="Proteomes" id="UP000290287"/>
    </source>
</evidence>
<protein>
    <recommendedName>
        <fullName evidence="3">ClbS/DfsB family four-helix bundle protein</fullName>
    </recommendedName>
</protein>
<dbReference type="RefSeq" id="WP_129123398.1">
    <property type="nucleotide sequence ID" value="NZ_PEIB01000026.1"/>
</dbReference>
<dbReference type="OrthoDB" id="5347938at2"/>
<gene>
    <name evidence="1" type="ORF">CS022_17840</name>
</gene>
<dbReference type="InterPro" id="IPR034660">
    <property type="entry name" value="DinB/YfiT-like"/>
</dbReference>
<proteinExistence type="predicted"/>
<evidence type="ECO:0000313" key="1">
    <source>
        <dbReference type="EMBL" id="RXJ72129.1"/>
    </source>
</evidence>